<reference evidence="2 3" key="1">
    <citation type="submission" date="2018-11" db="EMBL/GenBank/DDBJ databases">
        <title>Complete genome sequence of Microcystis aeruginosa NIES-102.</title>
        <authorList>
            <person name="Yamaguchi H."/>
            <person name="Suzuki S."/>
            <person name="Kawachi M."/>
        </authorList>
    </citation>
    <scope>NUCLEOTIDE SEQUENCE [LARGE SCALE GENOMIC DNA]</scope>
    <source>
        <strain evidence="2 3">NIES-102</strain>
    </source>
</reference>
<dbReference type="KEGG" id="mvz:myaer102_33620"/>
<dbReference type="AlphaFoldDB" id="A0A3G9JL84"/>
<protein>
    <recommendedName>
        <fullName evidence="1">DUF5615 domain-containing protein</fullName>
    </recommendedName>
</protein>
<organism evidence="2 3">
    <name type="scientific">Microcystis viridis NIES-102</name>
    <dbReference type="NCBI Taxonomy" id="213615"/>
    <lineage>
        <taxon>Bacteria</taxon>
        <taxon>Bacillati</taxon>
        <taxon>Cyanobacteriota</taxon>
        <taxon>Cyanophyceae</taxon>
        <taxon>Oscillatoriophycideae</taxon>
        <taxon>Chroococcales</taxon>
        <taxon>Microcystaceae</taxon>
        <taxon>Microcystis</taxon>
    </lineage>
</organism>
<gene>
    <name evidence="2" type="ORF">myaer102_33620</name>
</gene>
<dbReference type="EMBL" id="AP019314">
    <property type="protein sequence ID" value="BBH40778.1"/>
    <property type="molecule type" value="Genomic_DNA"/>
</dbReference>
<accession>A0A3G9JL84</accession>
<dbReference type="InterPro" id="IPR041049">
    <property type="entry name" value="DUF5615"/>
</dbReference>
<sequence>MEIEFLADMGISLRTVSWLREQGYDVVHLRDEGLQTLSDQEILAKAKREKRIILTVDLDFSQLLAISGDNLPSVILFRLGNENYNLINQRLTIVLRDCTKALKTGAIVSVTDRIFRIRLLPI</sequence>
<name>A0A3G9JL84_MICVR</name>
<evidence type="ECO:0000313" key="3">
    <source>
        <dbReference type="Proteomes" id="UP000278152"/>
    </source>
</evidence>
<dbReference type="Pfam" id="PF18480">
    <property type="entry name" value="DUF5615"/>
    <property type="match status" value="1"/>
</dbReference>
<evidence type="ECO:0000313" key="2">
    <source>
        <dbReference type="EMBL" id="BBH40778.1"/>
    </source>
</evidence>
<dbReference type="RefSeq" id="WP_002766989.1">
    <property type="nucleotide sequence ID" value="NZ_AP019314.1"/>
</dbReference>
<evidence type="ECO:0000259" key="1">
    <source>
        <dbReference type="Pfam" id="PF18480"/>
    </source>
</evidence>
<feature type="domain" description="DUF5615" evidence="1">
    <location>
        <begin position="4"/>
        <end position="111"/>
    </location>
</feature>
<dbReference type="Proteomes" id="UP000278152">
    <property type="component" value="Chromosome"/>
</dbReference>
<proteinExistence type="predicted"/>